<evidence type="ECO:0000313" key="2">
    <source>
        <dbReference type="Proteomes" id="UP000011524"/>
    </source>
</evidence>
<dbReference type="PATRIC" id="fig|1227453.3.peg.3780"/>
<gene>
    <name evidence="1" type="ORF">C444_19257</name>
</gene>
<proteinExistence type="predicted"/>
<dbReference type="Proteomes" id="UP000011524">
    <property type="component" value="Unassembled WGS sequence"/>
</dbReference>
<keyword evidence="2" id="KW-1185">Reference proteome</keyword>
<evidence type="ECO:0000313" key="1">
    <source>
        <dbReference type="EMBL" id="EMA27654.1"/>
    </source>
</evidence>
<dbReference type="AlphaFoldDB" id="M0L5E8"/>
<dbReference type="eggNOG" id="arCOG00512">
    <property type="taxonomic scope" value="Archaea"/>
</dbReference>
<accession>M0L5E8</accession>
<protein>
    <submittedName>
        <fullName evidence="1">Uncharacterized protein</fullName>
    </submittedName>
</protein>
<sequence>MGAVRTDRDPGRSRNRADRRRFLVYDIDTQFEWQSVLLAGDISSVPKDRACPKNIA</sequence>
<comment type="caution">
    <text evidence="1">The sequence shown here is derived from an EMBL/GenBank/DDBJ whole genome shotgun (WGS) entry which is preliminary data.</text>
</comment>
<name>M0L5E8_HALJT</name>
<organism evidence="1 2">
    <name type="scientific">Haloarcula japonica (strain ATCC 49778 / DSM 6131 / JCM 7785 / NBRC 101032 / NCIMB 13157 / TR-1)</name>
    <dbReference type="NCBI Taxonomy" id="1227453"/>
    <lineage>
        <taxon>Archaea</taxon>
        <taxon>Methanobacteriati</taxon>
        <taxon>Methanobacteriota</taxon>
        <taxon>Stenosarchaea group</taxon>
        <taxon>Halobacteria</taxon>
        <taxon>Halobacteriales</taxon>
        <taxon>Haloarculaceae</taxon>
        <taxon>Haloarcula</taxon>
    </lineage>
</organism>
<dbReference type="EMBL" id="AOLY01000042">
    <property type="protein sequence ID" value="EMA27654.1"/>
    <property type="molecule type" value="Genomic_DNA"/>
</dbReference>
<reference evidence="1 2" key="1">
    <citation type="journal article" date="2014" name="PLoS Genet.">
        <title>Phylogenetically driven sequencing of extremely halophilic archaea reveals strategies for static and dynamic osmo-response.</title>
        <authorList>
            <person name="Becker E.A."/>
            <person name="Seitzer P.M."/>
            <person name="Tritt A."/>
            <person name="Larsen D."/>
            <person name="Krusor M."/>
            <person name="Yao A.I."/>
            <person name="Wu D."/>
            <person name="Madern D."/>
            <person name="Eisen J.A."/>
            <person name="Darling A.E."/>
            <person name="Facciotti M.T."/>
        </authorList>
    </citation>
    <scope>NUCLEOTIDE SEQUENCE [LARGE SCALE GENOMIC DNA]</scope>
    <source>
        <strain evidence="2">ATCC 49778 / DSM 6131 / JCM 7785 / NBRC 101032 / NCIMB 13157 / TR-1</strain>
    </source>
</reference>
<dbReference type="STRING" id="1227453.C444_19257"/>